<evidence type="ECO:0000313" key="3">
    <source>
        <dbReference type="Proteomes" id="UP000509722"/>
    </source>
</evidence>
<protein>
    <submittedName>
        <fullName evidence="2">Uncharacterized protein</fullName>
    </submittedName>
</protein>
<proteinExistence type="predicted"/>
<keyword evidence="1" id="KW-1133">Transmembrane helix</keyword>
<gene>
    <name evidence="2" type="ORF">CURT_1095</name>
</gene>
<evidence type="ECO:0000256" key="1">
    <source>
        <dbReference type="SAM" id="Phobius"/>
    </source>
</evidence>
<feature type="transmembrane region" description="Helical" evidence="1">
    <location>
        <begin position="12"/>
        <end position="30"/>
    </location>
</feature>
<accession>A0AAE7EAF3</accession>
<reference evidence="2 3" key="1">
    <citation type="submission" date="2020-05" db="EMBL/GenBank/DDBJ databases">
        <title>Complete genome sequencing of Campylobacter and Arcobacter type strains.</title>
        <authorList>
            <person name="Miller W.G."/>
            <person name="Yee E."/>
        </authorList>
    </citation>
    <scope>NUCLEOTIDE SEQUENCE [LARGE SCALE GENOMIC DNA]</scope>
    <source>
        <strain evidence="2 3">LMG 6451</strain>
    </source>
</reference>
<dbReference type="EMBL" id="CP053832">
    <property type="protein sequence ID" value="QKF84572.1"/>
    <property type="molecule type" value="Genomic_DNA"/>
</dbReference>
<keyword evidence="1" id="KW-0812">Transmembrane</keyword>
<name>A0AAE7EAF3_9BACT</name>
<dbReference type="Proteomes" id="UP000509722">
    <property type="component" value="Chromosome"/>
</dbReference>
<dbReference type="AlphaFoldDB" id="A0AAE7EAF3"/>
<keyword evidence="1" id="KW-0472">Membrane</keyword>
<sequence>MSELIEFFDKFSTLILFVVLLGVILLIGIARTKKENQRIYEAVRNEEISRISEGVADGMLAVFSNENFLQSLRDGAVIQININVDGSQNIIISGKNNSVMR</sequence>
<dbReference type="GeneID" id="77176001"/>
<organism evidence="2 3">
    <name type="scientific">Campylobacter ureolyticus</name>
    <dbReference type="NCBI Taxonomy" id="827"/>
    <lineage>
        <taxon>Bacteria</taxon>
        <taxon>Pseudomonadati</taxon>
        <taxon>Campylobacterota</taxon>
        <taxon>Epsilonproteobacteria</taxon>
        <taxon>Campylobacterales</taxon>
        <taxon>Campylobacteraceae</taxon>
        <taxon>Campylobacter</taxon>
    </lineage>
</organism>
<evidence type="ECO:0000313" key="2">
    <source>
        <dbReference type="EMBL" id="QKF84572.1"/>
    </source>
</evidence>
<dbReference type="RefSeq" id="WP_018713771.1">
    <property type="nucleotide sequence ID" value="NZ_CP053832.1"/>
</dbReference>